<organism evidence="1 2">
    <name type="scientific">Reticulibacter mediterranei</name>
    <dbReference type="NCBI Taxonomy" id="2778369"/>
    <lineage>
        <taxon>Bacteria</taxon>
        <taxon>Bacillati</taxon>
        <taxon>Chloroflexota</taxon>
        <taxon>Ktedonobacteria</taxon>
        <taxon>Ktedonobacterales</taxon>
        <taxon>Reticulibacteraceae</taxon>
        <taxon>Reticulibacter</taxon>
    </lineage>
</organism>
<accession>A0A8J3N5E8</accession>
<sequence>MDHHVQHSKRVNLSHMLVNQLLTKRALAGDKEIALRNRAERRKQHAERMARICTEEIHQVVVVLHQQGIYPRSIQVAKQLNNSHILRLKEARKI</sequence>
<reference evidence="1" key="1">
    <citation type="submission" date="2020-10" db="EMBL/GenBank/DDBJ databases">
        <title>Taxonomic study of unclassified bacteria belonging to the class Ktedonobacteria.</title>
        <authorList>
            <person name="Yabe S."/>
            <person name="Wang C.M."/>
            <person name="Zheng Y."/>
            <person name="Sakai Y."/>
            <person name="Cavaletti L."/>
            <person name="Monciardini P."/>
            <person name="Donadio S."/>
        </authorList>
    </citation>
    <scope>NUCLEOTIDE SEQUENCE</scope>
    <source>
        <strain evidence="1">ID150040</strain>
    </source>
</reference>
<evidence type="ECO:0000313" key="2">
    <source>
        <dbReference type="Proteomes" id="UP000597444"/>
    </source>
</evidence>
<dbReference type="EMBL" id="BNJK01000001">
    <property type="protein sequence ID" value="GHO96310.1"/>
    <property type="molecule type" value="Genomic_DNA"/>
</dbReference>
<proteinExistence type="predicted"/>
<name>A0A8J3N5E8_9CHLR</name>
<dbReference type="Proteomes" id="UP000597444">
    <property type="component" value="Unassembled WGS sequence"/>
</dbReference>
<protein>
    <submittedName>
        <fullName evidence="1">Uncharacterized protein</fullName>
    </submittedName>
</protein>
<keyword evidence="2" id="KW-1185">Reference proteome</keyword>
<gene>
    <name evidence="1" type="ORF">KSF_063580</name>
</gene>
<dbReference type="RefSeq" id="WP_220206948.1">
    <property type="nucleotide sequence ID" value="NZ_BNJK01000001.1"/>
</dbReference>
<dbReference type="AlphaFoldDB" id="A0A8J3N5E8"/>
<comment type="caution">
    <text evidence="1">The sequence shown here is derived from an EMBL/GenBank/DDBJ whole genome shotgun (WGS) entry which is preliminary data.</text>
</comment>
<evidence type="ECO:0000313" key="1">
    <source>
        <dbReference type="EMBL" id="GHO96310.1"/>
    </source>
</evidence>